<feature type="region of interest" description="Disordered" evidence="1">
    <location>
        <begin position="166"/>
        <end position="189"/>
    </location>
</feature>
<proteinExistence type="predicted"/>
<comment type="caution">
    <text evidence="2">The sequence shown here is derived from an EMBL/GenBank/DDBJ whole genome shotgun (WGS) entry which is preliminary data.</text>
</comment>
<gene>
    <name evidence="2" type="ORF">FBZ90_109171</name>
</gene>
<dbReference type="OrthoDB" id="9810372at2"/>
<organism evidence="2 3">
    <name type="scientific">Nitrospirillum amazonense</name>
    <dbReference type="NCBI Taxonomy" id="28077"/>
    <lineage>
        <taxon>Bacteria</taxon>
        <taxon>Pseudomonadati</taxon>
        <taxon>Pseudomonadota</taxon>
        <taxon>Alphaproteobacteria</taxon>
        <taxon>Rhodospirillales</taxon>
        <taxon>Azospirillaceae</taxon>
        <taxon>Nitrospirillum</taxon>
    </lineage>
</organism>
<dbReference type="PANTHER" id="PTHR18964">
    <property type="entry name" value="ROK (REPRESSOR, ORF, KINASE) FAMILY"/>
    <property type="match status" value="1"/>
</dbReference>
<dbReference type="GO" id="GO:0004396">
    <property type="term" value="F:hexokinase activity"/>
    <property type="evidence" value="ECO:0007669"/>
    <property type="project" value="TreeGrafter"/>
</dbReference>
<reference evidence="2 3" key="1">
    <citation type="submission" date="2019-06" db="EMBL/GenBank/DDBJ databases">
        <title>Genomic Encyclopedia of Type Strains, Phase IV (KMG-V): Genome sequencing to study the core and pangenomes of soil and plant-associated prokaryotes.</title>
        <authorList>
            <person name="Whitman W."/>
        </authorList>
    </citation>
    <scope>NUCLEOTIDE SEQUENCE [LARGE SCALE GENOMIC DNA]</scope>
    <source>
        <strain evidence="2 3">BR 11622</strain>
    </source>
</reference>
<dbReference type="Gene3D" id="3.30.420.40">
    <property type="match status" value="2"/>
</dbReference>
<dbReference type="InterPro" id="IPR043129">
    <property type="entry name" value="ATPase_NBD"/>
</dbReference>
<evidence type="ECO:0000313" key="2">
    <source>
        <dbReference type="EMBL" id="TWB40568.1"/>
    </source>
</evidence>
<sequence length="320" mass="33319">MPRIGIDLGGTKIEGLALDDTGRELARRRIPAPRDDYRATIETVAGLVAWLDGEIMPAGGRRATNRTNTQASVGVGIPGAISPLTGLVKNANSTWLIGHPLDRDLAAHIGRPVRLENDANCLALSEAADGAGAGCHTVFAAILGTGCGGGLVVEGRIVTGRHAAAGEWGHSPLPWPQAPTASGGEDERPGPDCYCGRRGCLETWLSGPGLAQDHARATGNTLPAIEIAALAAAGDEAARATLDRHVDRLARGLAGVVNLLDPDVIVLGGGLSNMDHLYQRLPQRLAAWCFSPDVTTPIRRARHGDSSGVRGAAWLWPAPC</sequence>
<dbReference type="InterPro" id="IPR000600">
    <property type="entry name" value="ROK"/>
</dbReference>
<evidence type="ECO:0000256" key="1">
    <source>
        <dbReference type="SAM" id="MobiDB-lite"/>
    </source>
</evidence>
<dbReference type="RefSeq" id="WP_145733784.1">
    <property type="nucleotide sequence ID" value="NZ_VITR01000009.1"/>
</dbReference>
<dbReference type="Proteomes" id="UP000315751">
    <property type="component" value="Unassembled WGS sequence"/>
</dbReference>
<dbReference type="PANTHER" id="PTHR18964:SF174">
    <property type="entry name" value="D-ALLOSE KINASE-RELATED"/>
    <property type="match status" value="1"/>
</dbReference>
<keyword evidence="2" id="KW-0418">Kinase</keyword>
<dbReference type="Pfam" id="PF00480">
    <property type="entry name" value="ROK"/>
    <property type="match status" value="1"/>
</dbReference>
<protein>
    <submittedName>
        <fullName evidence="2">Fructokinase</fullName>
    </submittedName>
</protein>
<name>A0A560H2N8_9PROT</name>
<dbReference type="CDD" id="cd24066">
    <property type="entry name" value="ASKHA_NBD_ROK_EcFRK-like"/>
    <property type="match status" value="1"/>
</dbReference>
<dbReference type="PROSITE" id="PS01125">
    <property type="entry name" value="ROK"/>
    <property type="match status" value="1"/>
</dbReference>
<keyword evidence="2" id="KW-0808">Transferase</keyword>
<evidence type="ECO:0000313" key="3">
    <source>
        <dbReference type="Proteomes" id="UP000315751"/>
    </source>
</evidence>
<dbReference type="EMBL" id="VITR01000009">
    <property type="protein sequence ID" value="TWB40568.1"/>
    <property type="molecule type" value="Genomic_DNA"/>
</dbReference>
<dbReference type="InterPro" id="IPR049874">
    <property type="entry name" value="ROK_cs"/>
</dbReference>
<dbReference type="SUPFAM" id="SSF53067">
    <property type="entry name" value="Actin-like ATPase domain"/>
    <property type="match status" value="1"/>
</dbReference>
<accession>A0A560H2N8</accession>
<dbReference type="AlphaFoldDB" id="A0A560H2N8"/>
<keyword evidence="3" id="KW-1185">Reference proteome</keyword>